<reference evidence="4 5" key="1">
    <citation type="journal article" date="2016" name="Nat. Commun.">
        <title>Thousands of microbial genomes shed light on interconnected biogeochemical processes in an aquifer system.</title>
        <authorList>
            <person name="Anantharaman K."/>
            <person name="Brown C.T."/>
            <person name="Hug L.A."/>
            <person name="Sharon I."/>
            <person name="Castelle C.J."/>
            <person name="Probst A.J."/>
            <person name="Thomas B.C."/>
            <person name="Singh A."/>
            <person name="Wilkins M.J."/>
            <person name="Karaoz U."/>
            <person name="Brodie E.L."/>
            <person name="Williams K.H."/>
            <person name="Hubbard S.S."/>
            <person name="Banfield J.F."/>
        </authorList>
    </citation>
    <scope>NUCLEOTIDE SEQUENCE [LARGE SCALE GENOMIC DNA]</scope>
</reference>
<dbReference type="PRINTS" id="PR00974">
    <property type="entry name" value="RIBOSOMALS18"/>
</dbReference>
<keyword evidence="1 3" id="KW-0689">Ribosomal protein</keyword>
<dbReference type="Proteomes" id="UP000178794">
    <property type="component" value="Unassembled WGS sequence"/>
</dbReference>
<name>A0A1F6DF37_9BACT</name>
<evidence type="ECO:0000256" key="2">
    <source>
        <dbReference type="ARBA" id="ARBA00023274"/>
    </source>
</evidence>
<keyword evidence="2 3" id="KW-0687">Ribonucleoprotein</keyword>
<dbReference type="SUPFAM" id="SSF46911">
    <property type="entry name" value="Ribosomal protein S18"/>
    <property type="match status" value="1"/>
</dbReference>
<dbReference type="InterPro" id="IPR001648">
    <property type="entry name" value="Ribosomal_bS18"/>
</dbReference>
<evidence type="ECO:0000313" key="5">
    <source>
        <dbReference type="Proteomes" id="UP000178794"/>
    </source>
</evidence>
<proteinExistence type="inferred from homology"/>
<dbReference type="GO" id="GO:0003735">
    <property type="term" value="F:structural constituent of ribosome"/>
    <property type="evidence" value="ECO:0007669"/>
    <property type="project" value="InterPro"/>
</dbReference>
<organism evidence="4 5">
    <name type="scientific">Candidatus Kaiserbacteria bacterium RIFCSPHIGHO2_02_FULL_50_50</name>
    <dbReference type="NCBI Taxonomy" id="1798492"/>
    <lineage>
        <taxon>Bacteria</taxon>
        <taxon>Candidatus Kaiseribacteriota</taxon>
    </lineage>
</organism>
<sequence length="54" mass="6310">MFDYKDTQRLSENVNTHARILRRTRTKLTAAGQRSLAKAIKRARYMALTPYVAR</sequence>
<comment type="similarity">
    <text evidence="3">Belongs to the bacterial ribosomal protein bS18 family.</text>
</comment>
<evidence type="ECO:0000256" key="1">
    <source>
        <dbReference type="ARBA" id="ARBA00022980"/>
    </source>
</evidence>
<dbReference type="AlphaFoldDB" id="A0A1F6DF37"/>
<dbReference type="Pfam" id="PF01084">
    <property type="entry name" value="Ribosomal_S18"/>
    <property type="match status" value="1"/>
</dbReference>
<dbReference type="GO" id="GO:1990904">
    <property type="term" value="C:ribonucleoprotein complex"/>
    <property type="evidence" value="ECO:0007669"/>
    <property type="project" value="UniProtKB-KW"/>
</dbReference>
<dbReference type="EMBL" id="MFLF01000011">
    <property type="protein sequence ID" value="OGG60035.1"/>
    <property type="molecule type" value="Genomic_DNA"/>
</dbReference>
<dbReference type="InterPro" id="IPR036870">
    <property type="entry name" value="Ribosomal_bS18_sf"/>
</dbReference>
<dbReference type="Gene3D" id="4.10.640.10">
    <property type="entry name" value="Ribosomal protein S18"/>
    <property type="match status" value="1"/>
</dbReference>
<accession>A0A1F6DF37</accession>
<protein>
    <submittedName>
        <fullName evidence="4">30S ribosomal protein S18</fullName>
    </submittedName>
</protein>
<evidence type="ECO:0000256" key="3">
    <source>
        <dbReference type="RuleBase" id="RU003910"/>
    </source>
</evidence>
<gene>
    <name evidence="4" type="ORF">A3C89_03985</name>
</gene>
<comment type="caution">
    <text evidence="4">The sequence shown here is derived from an EMBL/GenBank/DDBJ whole genome shotgun (WGS) entry which is preliminary data.</text>
</comment>
<dbReference type="NCBIfam" id="TIGR00165">
    <property type="entry name" value="S18"/>
    <property type="match status" value="1"/>
</dbReference>
<dbReference type="GO" id="GO:0005840">
    <property type="term" value="C:ribosome"/>
    <property type="evidence" value="ECO:0007669"/>
    <property type="project" value="UniProtKB-KW"/>
</dbReference>
<dbReference type="GO" id="GO:0006412">
    <property type="term" value="P:translation"/>
    <property type="evidence" value="ECO:0007669"/>
    <property type="project" value="InterPro"/>
</dbReference>
<evidence type="ECO:0000313" key="4">
    <source>
        <dbReference type="EMBL" id="OGG60035.1"/>
    </source>
</evidence>
<dbReference type="STRING" id="1798492.A3C89_03985"/>